<dbReference type="PANTHER" id="PTHR46082:SF6">
    <property type="entry name" value="AAA+ ATPASE DOMAIN-CONTAINING PROTEIN-RELATED"/>
    <property type="match status" value="1"/>
</dbReference>
<reference evidence="3" key="1">
    <citation type="submission" date="2021-01" db="EMBL/GenBank/DDBJ databases">
        <title>Whole genome shotgun sequence of Rhizocola hellebori NBRC 109834.</title>
        <authorList>
            <person name="Komaki H."/>
            <person name="Tamura T."/>
        </authorList>
    </citation>
    <scope>NUCLEOTIDE SEQUENCE</scope>
    <source>
        <strain evidence="3">NBRC 109834</strain>
    </source>
</reference>
<evidence type="ECO:0000313" key="3">
    <source>
        <dbReference type="EMBL" id="GIH08692.1"/>
    </source>
</evidence>
<dbReference type="Gene3D" id="1.25.40.10">
    <property type="entry name" value="Tetratricopeptide repeat domain"/>
    <property type="match status" value="2"/>
</dbReference>
<evidence type="ECO:0008006" key="5">
    <source>
        <dbReference type="Google" id="ProtNLM"/>
    </source>
</evidence>
<dbReference type="InterPro" id="IPR027417">
    <property type="entry name" value="P-loop_NTPase"/>
</dbReference>
<dbReference type="GO" id="GO:0007165">
    <property type="term" value="P:signal transduction"/>
    <property type="evidence" value="ECO:0007669"/>
    <property type="project" value="InterPro"/>
</dbReference>
<gene>
    <name evidence="3" type="ORF">Rhe02_67590</name>
</gene>
<proteinExistence type="predicted"/>
<dbReference type="Pfam" id="PF00931">
    <property type="entry name" value="NB-ARC"/>
    <property type="match status" value="1"/>
</dbReference>
<dbReference type="NCBIfam" id="NF047398">
    <property type="entry name" value="AAA_KGGVGR"/>
    <property type="match status" value="1"/>
</dbReference>
<dbReference type="Pfam" id="PF13424">
    <property type="entry name" value="TPR_12"/>
    <property type="match status" value="3"/>
</dbReference>
<dbReference type="SUPFAM" id="SSF52200">
    <property type="entry name" value="Toll/Interleukin receptor TIR domain"/>
    <property type="match status" value="1"/>
</dbReference>
<accession>A0A8J3QFK5</accession>
<feature type="domain" description="TIR" evidence="2">
    <location>
        <begin position="345"/>
        <end position="450"/>
    </location>
</feature>
<dbReference type="PANTHER" id="PTHR46082">
    <property type="entry name" value="ATP/GTP-BINDING PROTEIN-RELATED"/>
    <property type="match status" value="1"/>
</dbReference>
<evidence type="ECO:0000313" key="4">
    <source>
        <dbReference type="Proteomes" id="UP000612899"/>
    </source>
</evidence>
<dbReference type="GO" id="GO:0043531">
    <property type="term" value="F:ADP binding"/>
    <property type="evidence" value="ECO:0007669"/>
    <property type="project" value="InterPro"/>
</dbReference>
<dbReference type="SUPFAM" id="SSF52540">
    <property type="entry name" value="P-loop containing nucleoside triphosphate hydrolases"/>
    <property type="match status" value="2"/>
</dbReference>
<protein>
    <recommendedName>
        <fullName evidence="5">Tetratricopeptide repeat protein</fullName>
    </recommendedName>
</protein>
<dbReference type="NCBIfam" id="NF040586">
    <property type="entry name" value="FxSxx_TPR"/>
    <property type="match status" value="1"/>
</dbReference>
<feature type="domain" description="NB-ARC" evidence="1">
    <location>
        <begin position="509"/>
        <end position="661"/>
    </location>
</feature>
<dbReference type="Proteomes" id="UP000612899">
    <property type="component" value="Unassembled WGS sequence"/>
</dbReference>
<comment type="caution">
    <text evidence="3">The sequence shown here is derived from an EMBL/GenBank/DDBJ whole genome shotgun (WGS) entry which is preliminary data.</text>
</comment>
<dbReference type="InterPro" id="IPR002182">
    <property type="entry name" value="NB-ARC"/>
</dbReference>
<dbReference type="RefSeq" id="WP_203912441.1">
    <property type="nucleotide sequence ID" value="NZ_BONY01000053.1"/>
</dbReference>
<dbReference type="InterPro" id="IPR011990">
    <property type="entry name" value="TPR-like_helical_dom_sf"/>
</dbReference>
<dbReference type="Pfam" id="PF13676">
    <property type="entry name" value="TIR_2"/>
    <property type="match status" value="1"/>
</dbReference>
<dbReference type="InterPro" id="IPR035897">
    <property type="entry name" value="Toll_tir_struct_dom_sf"/>
</dbReference>
<evidence type="ECO:0000259" key="1">
    <source>
        <dbReference type="Pfam" id="PF00931"/>
    </source>
</evidence>
<dbReference type="Pfam" id="PF13374">
    <property type="entry name" value="TPR_10"/>
    <property type="match status" value="3"/>
</dbReference>
<organism evidence="3 4">
    <name type="scientific">Rhizocola hellebori</name>
    <dbReference type="NCBI Taxonomy" id="1392758"/>
    <lineage>
        <taxon>Bacteria</taxon>
        <taxon>Bacillati</taxon>
        <taxon>Actinomycetota</taxon>
        <taxon>Actinomycetes</taxon>
        <taxon>Micromonosporales</taxon>
        <taxon>Micromonosporaceae</taxon>
        <taxon>Rhizocola</taxon>
    </lineage>
</organism>
<dbReference type="EMBL" id="BONY01000053">
    <property type="protein sequence ID" value="GIH08692.1"/>
    <property type="molecule type" value="Genomic_DNA"/>
</dbReference>
<name>A0A8J3QFK5_9ACTN</name>
<keyword evidence="4" id="KW-1185">Reference proteome</keyword>
<sequence length="1316" mass="146288">MEPTRGASAGQRSGGRIVTFYSYKGGTGRTMALANVAWILASNGKRVLAVDWDLESPGLQRYLHPFLVDKQLRSSTGVIDLVRDYADATLERHSDDRNPNWFTDYARVSRHAFSLTYDFPAPGGLDFLPAGQQGPGYGDAVNTFDWGNFYTRLGGGAFLSALRDDLRNRYDYVLIDSRTGLSDIAGICTVTLPDIVVDCFTFSTQSIEGAAVVAQSIEAQRTNEKIRILPVPMRVEDGELLKLEAGRDFARMRFDRFLSGLSPEALNHYWGDIEIPYKKFYAYEEILAPFGDRPHQEYSLLKAYERLADVITNGAVTSLQPMDERTRRRLLAEYERPKQTLPGHVLIGYASVDRVWAEWIRSVVPAANRVTMVEVERADTEEFARGLGTASRALMLLSHEYMRTERGTAMWELAVHRDPGESGPFLIPVRLDNVRLPAQFPERGIVELGDASTENRARDMLLTALDLSSSMPGDAQIIEGAPRFPKTPVPISNLPQRNAIFTGRSAALELLREELSGNLTVVVQALAGMGGVGKTQVALEYAYRFAPYYEVIWWISAEQPGLVRSGLAGLAERLALPAGESVEENVAAVLEALRSGDPYGRWLLVFDNAGDPSEIQNYIPSGSGHVLVTSRDQAWAQQPAASMLPLDVFQRDESIALLRKKLPNSPESDLDLVADNLGDLPLAIEQAGAWLAATGMAVSQYLTLLDTELPRILEEHLPLGYHQSAAKTWTVSLQRLKRETPAAAKLLEICAFFSPEPIPMSLVIGEKSKRFIEALLHFDPLLRDPILRGHMIREIGRFALARIDSAGPTIQLHRLVQAVIRATLPPDEAFENQRIVQEVLAAANPGEPDDSRNWPAYREIRVHLPLSGALGSTNRDVRQLILDLTRFLYKISDYTASAELAEEAVAQWEAEPDGVADVQTLQLRFHLANSLRAQARYEEALRIDEQVHTRLRDQLGVRHPHTILALSSLAADQRALGNYLQARELQQETLDLCTQELGDLNERTLMAANNLAVSLRLVGDFEAARRLDEETLEKRRQVLPEGNSYILFSANNLGRDLRELGDYEGARRRLEETLIEYRRIFGESYTETQRTARNLAIALRKLGRFRDALELNVSTLAALTELQGARHPETLACACNLAADYSALGDNEKAHQTGTDVYRRYRQALGENHPFTLGAANNLAIFALKLGRIEEAVTLSEQAVVGLKNLLGPLHPYTLLSTINMANNEFERGNYELARTLDAETFRQMRRVLTEDHPDTIAVQHNLAVSARAVGDEAEAQLYGDDALSRVTRVLGAEHPNTLAVMAGNRLNCDFDPPSP</sequence>
<dbReference type="SUPFAM" id="SSF48452">
    <property type="entry name" value="TPR-like"/>
    <property type="match status" value="4"/>
</dbReference>
<dbReference type="Gene3D" id="3.40.50.300">
    <property type="entry name" value="P-loop containing nucleotide triphosphate hydrolases"/>
    <property type="match status" value="2"/>
</dbReference>
<dbReference type="InterPro" id="IPR053137">
    <property type="entry name" value="NLR-like"/>
</dbReference>
<evidence type="ECO:0000259" key="2">
    <source>
        <dbReference type="Pfam" id="PF13676"/>
    </source>
</evidence>
<dbReference type="InterPro" id="IPR000157">
    <property type="entry name" value="TIR_dom"/>
</dbReference>